<sequence>MPLLEEFRMMIVCTFMENRRDLLRDEWEIGTYFDARNCRQQYLDLLHDLAEEYRANAVAVSDVGQTSPKISDVDEV</sequence>
<evidence type="ECO:0000313" key="2">
    <source>
        <dbReference type="Proteomes" id="UP001341245"/>
    </source>
</evidence>
<evidence type="ECO:0000313" key="1">
    <source>
        <dbReference type="EMBL" id="KAK5999350.1"/>
    </source>
</evidence>
<reference evidence="1 2" key="1">
    <citation type="submission" date="2023-11" db="EMBL/GenBank/DDBJ databases">
        <title>Draft genome sequence and annotation of the polyextremotolerant black yeast-like fungus Aureobasidium pullulans NRRL 62042.</title>
        <authorList>
            <person name="Dielentheis-Frenken M.R.E."/>
            <person name="Wibberg D."/>
            <person name="Blank L.M."/>
            <person name="Tiso T."/>
        </authorList>
    </citation>
    <scope>NUCLEOTIDE SEQUENCE [LARGE SCALE GENOMIC DNA]</scope>
    <source>
        <strain evidence="1 2">NRRL 62042</strain>
    </source>
</reference>
<dbReference type="EMBL" id="JASGXD010000026">
    <property type="protein sequence ID" value="KAK5999350.1"/>
    <property type="molecule type" value="Genomic_DNA"/>
</dbReference>
<comment type="caution">
    <text evidence="1">The sequence shown here is derived from an EMBL/GenBank/DDBJ whole genome shotgun (WGS) entry which is preliminary data.</text>
</comment>
<keyword evidence="2" id="KW-1185">Reference proteome</keyword>
<dbReference type="Proteomes" id="UP001341245">
    <property type="component" value="Unassembled WGS sequence"/>
</dbReference>
<proteinExistence type="predicted"/>
<gene>
    <name evidence="1" type="ORF">QM012_005568</name>
</gene>
<accession>A0ABR0T5N3</accession>
<protein>
    <submittedName>
        <fullName evidence="1">Uncharacterized protein</fullName>
    </submittedName>
</protein>
<name>A0ABR0T5N3_AURPU</name>
<organism evidence="1 2">
    <name type="scientific">Aureobasidium pullulans</name>
    <name type="common">Black yeast</name>
    <name type="synonym">Pullularia pullulans</name>
    <dbReference type="NCBI Taxonomy" id="5580"/>
    <lineage>
        <taxon>Eukaryota</taxon>
        <taxon>Fungi</taxon>
        <taxon>Dikarya</taxon>
        <taxon>Ascomycota</taxon>
        <taxon>Pezizomycotina</taxon>
        <taxon>Dothideomycetes</taxon>
        <taxon>Dothideomycetidae</taxon>
        <taxon>Dothideales</taxon>
        <taxon>Saccotheciaceae</taxon>
        <taxon>Aureobasidium</taxon>
    </lineage>
</organism>